<comment type="caution">
    <text evidence="2">The sequence shown here is derived from an EMBL/GenBank/DDBJ whole genome shotgun (WGS) entry which is preliminary data.</text>
</comment>
<gene>
    <name evidence="2" type="ORF">CPB83DRAFT_907954</name>
</gene>
<dbReference type="Proteomes" id="UP000807306">
    <property type="component" value="Unassembled WGS sequence"/>
</dbReference>
<reference evidence="2" key="1">
    <citation type="submission" date="2020-11" db="EMBL/GenBank/DDBJ databases">
        <authorList>
            <consortium name="DOE Joint Genome Institute"/>
            <person name="Ahrendt S."/>
            <person name="Riley R."/>
            <person name="Andreopoulos W."/>
            <person name="Labutti K."/>
            <person name="Pangilinan J."/>
            <person name="Ruiz-Duenas F.J."/>
            <person name="Barrasa J.M."/>
            <person name="Sanchez-Garcia M."/>
            <person name="Camarero S."/>
            <person name="Miyauchi S."/>
            <person name="Serrano A."/>
            <person name="Linde D."/>
            <person name="Babiker R."/>
            <person name="Drula E."/>
            <person name="Ayuso-Fernandez I."/>
            <person name="Pacheco R."/>
            <person name="Padilla G."/>
            <person name="Ferreira P."/>
            <person name="Barriuso J."/>
            <person name="Kellner H."/>
            <person name="Castanera R."/>
            <person name="Alfaro M."/>
            <person name="Ramirez L."/>
            <person name="Pisabarro A.G."/>
            <person name="Kuo A."/>
            <person name="Tritt A."/>
            <person name="Lipzen A."/>
            <person name="He G."/>
            <person name="Yan M."/>
            <person name="Ng V."/>
            <person name="Cullen D."/>
            <person name="Martin F."/>
            <person name="Rosso M.-N."/>
            <person name="Henrissat B."/>
            <person name="Hibbett D."/>
            <person name="Martinez A.T."/>
            <person name="Grigoriev I.V."/>
        </authorList>
    </citation>
    <scope>NUCLEOTIDE SEQUENCE</scope>
    <source>
        <strain evidence="2">CBS 506.95</strain>
    </source>
</reference>
<organism evidence="2 3">
    <name type="scientific">Crepidotus variabilis</name>
    <dbReference type="NCBI Taxonomy" id="179855"/>
    <lineage>
        <taxon>Eukaryota</taxon>
        <taxon>Fungi</taxon>
        <taxon>Dikarya</taxon>
        <taxon>Basidiomycota</taxon>
        <taxon>Agaricomycotina</taxon>
        <taxon>Agaricomycetes</taxon>
        <taxon>Agaricomycetidae</taxon>
        <taxon>Agaricales</taxon>
        <taxon>Agaricineae</taxon>
        <taxon>Crepidotaceae</taxon>
        <taxon>Crepidotus</taxon>
    </lineage>
</organism>
<evidence type="ECO:0000313" key="2">
    <source>
        <dbReference type="EMBL" id="KAF9527157.1"/>
    </source>
</evidence>
<dbReference type="OrthoDB" id="3365698at2759"/>
<protein>
    <recommendedName>
        <fullName evidence="4">F-box domain-containing protein</fullName>
    </recommendedName>
</protein>
<sequence length="345" mass="39066">MTLSSPRPSTEPCPHCHISGPGGSKIRDDVLIHCLKNCKDTCVGCQKLLDIERKIHEARRTLDELLKEKEALASTLNEHHDPLSHQLPVEITSQIFLHCLQLSPEDLITRRCYMEKYLIKSVLLPGKVSKHWRNIAKRTPSMWSIICVTLNQNNYISSGEVVRQWLELSADSPLFIQLDVDPTMPVTDEVVGSILEKVIQQSHRWKLLDLDVPNDLLPWISNAMLSRYPDCLEHIKLGVMYPQSDLTAEGVLNLHASPRRLTQGNVRLRQIAMNMDHLTHFYSTYLVEMDDCITLFQVAPRLTFCDFLGAVIGSPSSNVVVNSASLQTLKVSSFMGMSWRSRSSL</sequence>
<accession>A0A9P6EDW5</accession>
<evidence type="ECO:0000256" key="1">
    <source>
        <dbReference type="SAM" id="Coils"/>
    </source>
</evidence>
<evidence type="ECO:0008006" key="4">
    <source>
        <dbReference type="Google" id="ProtNLM"/>
    </source>
</evidence>
<proteinExistence type="predicted"/>
<evidence type="ECO:0000313" key="3">
    <source>
        <dbReference type="Proteomes" id="UP000807306"/>
    </source>
</evidence>
<name>A0A9P6EDW5_9AGAR</name>
<keyword evidence="1" id="KW-0175">Coiled coil</keyword>
<keyword evidence="3" id="KW-1185">Reference proteome</keyword>
<dbReference type="EMBL" id="MU157864">
    <property type="protein sequence ID" value="KAF9527157.1"/>
    <property type="molecule type" value="Genomic_DNA"/>
</dbReference>
<dbReference type="AlphaFoldDB" id="A0A9P6EDW5"/>
<feature type="coiled-coil region" evidence="1">
    <location>
        <begin position="48"/>
        <end position="75"/>
    </location>
</feature>